<dbReference type="InterPro" id="IPR011050">
    <property type="entry name" value="Pectin_lyase_fold/virulence"/>
</dbReference>
<reference evidence="3" key="1">
    <citation type="submission" date="2021-01" db="EMBL/GenBank/DDBJ databases">
        <title>Whole genome shotgun sequence of Virgisporangium ochraceum NBRC 16418.</title>
        <authorList>
            <person name="Komaki H."/>
            <person name="Tamura T."/>
        </authorList>
    </citation>
    <scope>NUCLEOTIDE SEQUENCE</scope>
    <source>
        <strain evidence="3">NBRC 16418</strain>
    </source>
</reference>
<dbReference type="InterPro" id="IPR012334">
    <property type="entry name" value="Pectin_lyas_fold"/>
</dbReference>
<name>A0A8J4A0D2_9ACTN</name>
<dbReference type="Gene3D" id="2.160.20.10">
    <property type="entry name" value="Single-stranded right-handed beta-helix, Pectin lyase-like"/>
    <property type="match status" value="1"/>
</dbReference>
<evidence type="ECO:0000259" key="2">
    <source>
        <dbReference type="Pfam" id="PF13229"/>
    </source>
</evidence>
<feature type="compositionally biased region" description="Basic residues" evidence="1">
    <location>
        <begin position="388"/>
        <end position="402"/>
    </location>
</feature>
<dbReference type="Pfam" id="PF13229">
    <property type="entry name" value="Beta_helix"/>
    <property type="match status" value="1"/>
</dbReference>
<dbReference type="EMBL" id="BOPH01000090">
    <property type="protein sequence ID" value="GIJ71790.1"/>
    <property type="molecule type" value="Genomic_DNA"/>
</dbReference>
<dbReference type="RefSeq" id="WP_239160652.1">
    <property type="nucleotide sequence ID" value="NZ_BOPH01000090.1"/>
</dbReference>
<accession>A0A8J4A0D2</accession>
<feature type="region of interest" description="Disordered" evidence="1">
    <location>
        <begin position="375"/>
        <end position="402"/>
    </location>
</feature>
<proteinExistence type="predicted"/>
<sequence length="402" mass="43056">MTEAAPDATDPDTTGLARAAQAGDPTAMDTLVESHLTLVYNVIGRVLNACGRRATPNGSGRGCSPSPTGRSSCICACGSGRGCAGTRSTCPTRVATSLWWQEISGELTRRWSGAADPVWRKRLVRHVRDCPRCRRFQAGLVAPDTLLLGAAVLPVPVAVLAAVQAALHARALRTVAFGPMVLSYLPAAVQRRAVAAATAADGRRAVRAGSPRRSTSARTAPAARRVTVVNFRDERPVLDASGIPADKWAVTQQTAYWTVQGLEIRGAPTHAWMCRACSNTVFRSMSSHHNGPSGLMLRDDGTVNNQVLDSDFHDNGTGLSVQFGDGAGNLVRGNRAYGNPAAGYDLGTFRSPVSIEYTWAYGNGAKRVHVRRWPRSVGGRAQGAPQRRVGRHRPRLQQRRQP</sequence>
<comment type="caution">
    <text evidence="3">The sequence shown here is derived from an EMBL/GenBank/DDBJ whole genome shotgun (WGS) entry which is preliminary data.</text>
</comment>
<keyword evidence="4" id="KW-1185">Reference proteome</keyword>
<gene>
    <name evidence="3" type="ORF">Voc01_067070</name>
</gene>
<evidence type="ECO:0000313" key="3">
    <source>
        <dbReference type="EMBL" id="GIJ71790.1"/>
    </source>
</evidence>
<protein>
    <recommendedName>
        <fullName evidence="2">Right handed beta helix domain-containing protein</fullName>
    </recommendedName>
</protein>
<dbReference type="InterPro" id="IPR039448">
    <property type="entry name" value="Beta_helix"/>
</dbReference>
<evidence type="ECO:0000256" key="1">
    <source>
        <dbReference type="SAM" id="MobiDB-lite"/>
    </source>
</evidence>
<dbReference type="AlphaFoldDB" id="A0A8J4A0D2"/>
<dbReference type="Proteomes" id="UP000635606">
    <property type="component" value="Unassembled WGS sequence"/>
</dbReference>
<dbReference type="SUPFAM" id="SSF51126">
    <property type="entry name" value="Pectin lyase-like"/>
    <property type="match status" value="1"/>
</dbReference>
<organism evidence="3 4">
    <name type="scientific">Virgisporangium ochraceum</name>
    <dbReference type="NCBI Taxonomy" id="65505"/>
    <lineage>
        <taxon>Bacteria</taxon>
        <taxon>Bacillati</taxon>
        <taxon>Actinomycetota</taxon>
        <taxon>Actinomycetes</taxon>
        <taxon>Micromonosporales</taxon>
        <taxon>Micromonosporaceae</taxon>
        <taxon>Virgisporangium</taxon>
    </lineage>
</organism>
<feature type="domain" description="Right handed beta helix" evidence="2">
    <location>
        <begin position="253"/>
        <end position="365"/>
    </location>
</feature>
<evidence type="ECO:0000313" key="4">
    <source>
        <dbReference type="Proteomes" id="UP000635606"/>
    </source>
</evidence>